<dbReference type="EMBL" id="CP030041">
    <property type="protein sequence ID" value="AWW32421.1"/>
    <property type="molecule type" value="Genomic_DNA"/>
</dbReference>
<keyword evidence="4" id="KW-1185">Reference proteome</keyword>
<feature type="coiled-coil region" evidence="1">
    <location>
        <begin position="126"/>
        <end position="153"/>
    </location>
</feature>
<dbReference type="OrthoDB" id="1332755at2"/>
<protein>
    <submittedName>
        <fullName evidence="3">Uncharacterized protein</fullName>
    </submittedName>
</protein>
<evidence type="ECO:0000313" key="4">
    <source>
        <dbReference type="Proteomes" id="UP000248688"/>
    </source>
</evidence>
<dbReference type="RefSeq" id="WP_112785794.1">
    <property type="nucleotide sequence ID" value="NZ_CP030041.1"/>
</dbReference>
<organism evidence="3 4">
    <name type="scientific">Echinicola strongylocentroti</name>
    <dbReference type="NCBI Taxonomy" id="1795355"/>
    <lineage>
        <taxon>Bacteria</taxon>
        <taxon>Pseudomonadati</taxon>
        <taxon>Bacteroidota</taxon>
        <taxon>Cytophagia</taxon>
        <taxon>Cytophagales</taxon>
        <taxon>Cyclobacteriaceae</taxon>
        <taxon>Echinicola</taxon>
    </lineage>
</organism>
<dbReference type="AlphaFoldDB" id="A0A2Z4IMT3"/>
<reference evidence="3 4" key="1">
    <citation type="submission" date="2018-06" db="EMBL/GenBank/DDBJ databases">
        <title>Echinicola strongylocentroti sp. nov., isolated from a sea urchin Strongylocentrotus intermedius.</title>
        <authorList>
            <person name="Bae S.S."/>
        </authorList>
    </citation>
    <scope>NUCLEOTIDE SEQUENCE [LARGE SCALE GENOMIC DNA]</scope>
    <source>
        <strain evidence="3 4">MEBiC08714</strain>
    </source>
</reference>
<sequence length="345" mass="40003">MIDSVWQAVKVDIRDKSRNPFIGAFIIVWIIRHWEAFYTFFFFDDGDERLERITILKDYFTLPWILDFLITVGISITLIFVTYFFSNLTLAIVTFFDKRIRPQILKFIDFQSVVPKSDFDIMVNENIDLQQKISSLKTERAELRGEIDELEKRVSSIPAEINSNHSTNTSPVISEEAKRLFEKVNDKEKKSIIELFKEIFSDRPLSSESDIVGSALYNELIKPTSRKGSLGHQKFELTEIGKEFKKLLDESSDIDNGESNFSIDNQTKRVLSSLSKENDIDLIQSIFKTIEKKQSLSPSHLLVRKMEKEGFIIKSYEGSGSDYHYQITPDGYDFYDKIMNIDSSN</sequence>
<feature type="transmembrane region" description="Helical" evidence="2">
    <location>
        <begin position="63"/>
        <end position="96"/>
    </location>
</feature>
<dbReference type="Proteomes" id="UP000248688">
    <property type="component" value="Chromosome"/>
</dbReference>
<keyword evidence="2" id="KW-0812">Transmembrane</keyword>
<proteinExistence type="predicted"/>
<evidence type="ECO:0000256" key="1">
    <source>
        <dbReference type="SAM" id="Coils"/>
    </source>
</evidence>
<evidence type="ECO:0000256" key="2">
    <source>
        <dbReference type="SAM" id="Phobius"/>
    </source>
</evidence>
<accession>A0A2Z4IMT3</accession>
<keyword evidence="2" id="KW-0472">Membrane</keyword>
<dbReference type="KEGG" id="est:DN752_21000"/>
<evidence type="ECO:0000313" key="3">
    <source>
        <dbReference type="EMBL" id="AWW32421.1"/>
    </source>
</evidence>
<keyword evidence="2" id="KW-1133">Transmembrane helix</keyword>
<keyword evidence="1" id="KW-0175">Coiled coil</keyword>
<feature type="transmembrane region" description="Helical" evidence="2">
    <location>
        <begin position="21"/>
        <end position="43"/>
    </location>
</feature>
<name>A0A2Z4IMT3_9BACT</name>
<gene>
    <name evidence="3" type="ORF">DN752_21000</name>
</gene>